<evidence type="ECO:0000313" key="3">
    <source>
        <dbReference type="Proteomes" id="UP000292082"/>
    </source>
</evidence>
<evidence type="ECO:0000256" key="1">
    <source>
        <dbReference type="SAM" id="MobiDB-lite"/>
    </source>
</evidence>
<dbReference type="EMBL" id="ML145164">
    <property type="protein sequence ID" value="TBU55676.1"/>
    <property type="molecule type" value="Genomic_DNA"/>
</dbReference>
<dbReference type="AlphaFoldDB" id="A0A4Q9PN95"/>
<reference evidence="2 3" key="1">
    <citation type="submission" date="2019-01" db="EMBL/GenBank/DDBJ databases">
        <title>Draft genome sequences of three monokaryotic isolates of the white-rot basidiomycete fungus Dichomitus squalens.</title>
        <authorList>
            <consortium name="DOE Joint Genome Institute"/>
            <person name="Lopez S.C."/>
            <person name="Andreopoulos B."/>
            <person name="Pangilinan J."/>
            <person name="Lipzen A."/>
            <person name="Riley R."/>
            <person name="Ahrendt S."/>
            <person name="Ng V."/>
            <person name="Barry K."/>
            <person name="Daum C."/>
            <person name="Grigoriev I.V."/>
            <person name="Hilden K.S."/>
            <person name="Makela M.R."/>
            <person name="de Vries R.P."/>
        </authorList>
    </citation>
    <scope>NUCLEOTIDE SEQUENCE [LARGE SCALE GENOMIC DNA]</scope>
    <source>
        <strain evidence="2 3">CBS 464.89</strain>
    </source>
</reference>
<feature type="compositionally biased region" description="Acidic residues" evidence="1">
    <location>
        <begin position="22"/>
        <end position="32"/>
    </location>
</feature>
<sequence>MEPRGAEEDLEEHPSGWGALFDNDDDGDDDYAPSECDSDRLSDVSEWDPVEAALEDSAPPIYLYNTQSIRGRLSHSISVSGRTVLDRVKSILAYIEGSGSSHVQYIRTSKTA</sequence>
<accession>A0A4Q9PN95</accession>
<protein>
    <submittedName>
        <fullName evidence="2">Uncharacterized protein</fullName>
    </submittedName>
</protein>
<name>A0A4Q9PN95_9APHY</name>
<evidence type="ECO:0000313" key="2">
    <source>
        <dbReference type="EMBL" id="TBU55676.1"/>
    </source>
</evidence>
<organism evidence="2 3">
    <name type="scientific">Dichomitus squalens</name>
    <dbReference type="NCBI Taxonomy" id="114155"/>
    <lineage>
        <taxon>Eukaryota</taxon>
        <taxon>Fungi</taxon>
        <taxon>Dikarya</taxon>
        <taxon>Basidiomycota</taxon>
        <taxon>Agaricomycotina</taxon>
        <taxon>Agaricomycetes</taxon>
        <taxon>Polyporales</taxon>
        <taxon>Polyporaceae</taxon>
        <taxon>Dichomitus</taxon>
    </lineage>
</organism>
<feature type="region of interest" description="Disordered" evidence="1">
    <location>
        <begin position="1"/>
        <end position="44"/>
    </location>
</feature>
<proteinExistence type="predicted"/>
<keyword evidence="3" id="KW-1185">Reference proteome</keyword>
<dbReference type="Proteomes" id="UP000292082">
    <property type="component" value="Unassembled WGS sequence"/>
</dbReference>
<gene>
    <name evidence="2" type="ORF">BD310DRAFT_883844</name>
</gene>